<evidence type="ECO:0000313" key="5">
    <source>
        <dbReference type="EMBL" id="MDD9781282.1"/>
    </source>
</evidence>
<dbReference type="InterPro" id="IPR003313">
    <property type="entry name" value="AraC-bd"/>
</dbReference>
<dbReference type="InterPro" id="IPR014710">
    <property type="entry name" value="RmlC-like_jellyroll"/>
</dbReference>
<evidence type="ECO:0000256" key="2">
    <source>
        <dbReference type="ARBA" id="ARBA00023125"/>
    </source>
</evidence>
<dbReference type="RefSeq" id="WP_098547735.1">
    <property type="nucleotide sequence ID" value="NZ_JARAOX010000096.1"/>
</dbReference>
<dbReference type="PRINTS" id="PR00032">
    <property type="entry name" value="HTHARAC"/>
</dbReference>
<dbReference type="Pfam" id="PF02311">
    <property type="entry name" value="AraC_binding"/>
    <property type="match status" value="1"/>
</dbReference>
<dbReference type="PANTHER" id="PTHR43280">
    <property type="entry name" value="ARAC-FAMILY TRANSCRIPTIONAL REGULATOR"/>
    <property type="match status" value="1"/>
</dbReference>
<protein>
    <submittedName>
        <fullName evidence="5">Helix-turn-helix transcriptional regulator</fullName>
    </submittedName>
</protein>
<dbReference type="Proteomes" id="UP001213771">
    <property type="component" value="Unassembled WGS sequence"/>
</dbReference>
<reference evidence="5 6" key="1">
    <citation type="submission" date="2023-02" db="EMBL/GenBank/DDBJ databases">
        <authorList>
            <person name="Olszewska D."/>
        </authorList>
    </citation>
    <scope>NUCLEOTIDE SEQUENCE [LARGE SCALE GENOMIC DNA]</scope>
    <source>
        <strain evidence="5 6">FDU301</strain>
    </source>
</reference>
<organism evidence="5 6">
    <name type="scientific">Priestia megaterium</name>
    <name type="common">Bacillus megaterium</name>
    <dbReference type="NCBI Taxonomy" id="1404"/>
    <lineage>
        <taxon>Bacteria</taxon>
        <taxon>Bacillati</taxon>
        <taxon>Bacillota</taxon>
        <taxon>Bacilli</taxon>
        <taxon>Bacillales</taxon>
        <taxon>Bacillaceae</taxon>
        <taxon>Priestia</taxon>
    </lineage>
</organism>
<dbReference type="SUPFAM" id="SSF46689">
    <property type="entry name" value="Homeodomain-like"/>
    <property type="match status" value="1"/>
</dbReference>
<name>A0ABD4WM73_PRIMG</name>
<dbReference type="GO" id="GO:0003677">
    <property type="term" value="F:DNA binding"/>
    <property type="evidence" value="ECO:0007669"/>
    <property type="project" value="UniProtKB-KW"/>
</dbReference>
<evidence type="ECO:0000256" key="3">
    <source>
        <dbReference type="ARBA" id="ARBA00023163"/>
    </source>
</evidence>
<dbReference type="InterPro" id="IPR018060">
    <property type="entry name" value="HTH_AraC"/>
</dbReference>
<dbReference type="Gene3D" id="1.10.10.60">
    <property type="entry name" value="Homeodomain-like"/>
    <property type="match status" value="1"/>
</dbReference>
<dbReference type="PROSITE" id="PS01124">
    <property type="entry name" value="HTH_ARAC_FAMILY_2"/>
    <property type="match status" value="1"/>
</dbReference>
<dbReference type="PANTHER" id="PTHR43280:SF28">
    <property type="entry name" value="HTH-TYPE TRANSCRIPTIONAL ACTIVATOR RHAS"/>
    <property type="match status" value="1"/>
</dbReference>
<dbReference type="InterPro" id="IPR009057">
    <property type="entry name" value="Homeodomain-like_sf"/>
</dbReference>
<dbReference type="AlphaFoldDB" id="A0ABD4WM73"/>
<dbReference type="EMBL" id="JARAOX010000096">
    <property type="protein sequence ID" value="MDD9781282.1"/>
    <property type="molecule type" value="Genomic_DNA"/>
</dbReference>
<dbReference type="SUPFAM" id="SSF51215">
    <property type="entry name" value="Regulatory protein AraC"/>
    <property type="match status" value="1"/>
</dbReference>
<dbReference type="PROSITE" id="PS00041">
    <property type="entry name" value="HTH_ARAC_FAMILY_1"/>
    <property type="match status" value="1"/>
</dbReference>
<dbReference type="InterPro" id="IPR018062">
    <property type="entry name" value="HTH_AraC-typ_CS"/>
</dbReference>
<dbReference type="InterPro" id="IPR037923">
    <property type="entry name" value="HTH-like"/>
</dbReference>
<sequence length="301" mass="35402">MENTIEFNNAQLLPFIDWNIRFFGAHMQTVSKDWSASTEFHHAFEILFVLEGSQETIFEREAYLLNKGDLILIPPGFYHTNRCISNDGMTYFCAHFDIDEPSLRMEMLKNCDLIYTKSSPFYQKLREIIDKWINMLDLTEWNSIKYKLRVQIVLFELLEIFSDIISQNQKEQLQQSITTTKYAKAIADAIRSNFKKSYLYLDLGLDEEETDNKVHIQRIIASLGISPNYGLEVFQKVYRMSPRKYLSDLKVQEAKILIQQPDISINEIASRLGYKNLSHFSRQFKRWTGLNPTEFRKNSLS</sequence>
<dbReference type="GO" id="GO:0080090">
    <property type="term" value="P:regulation of primary metabolic process"/>
    <property type="evidence" value="ECO:0007669"/>
    <property type="project" value="UniProtKB-ARBA"/>
</dbReference>
<keyword evidence="3" id="KW-0804">Transcription</keyword>
<proteinExistence type="predicted"/>
<gene>
    <name evidence="5" type="ORF">PVE99_02375</name>
</gene>
<accession>A0ABD4WM73</accession>
<keyword evidence="2" id="KW-0238">DNA-binding</keyword>
<keyword evidence="1" id="KW-0805">Transcription regulation</keyword>
<dbReference type="Gene3D" id="2.60.120.10">
    <property type="entry name" value="Jelly Rolls"/>
    <property type="match status" value="1"/>
</dbReference>
<dbReference type="Pfam" id="PF12833">
    <property type="entry name" value="HTH_18"/>
    <property type="match status" value="1"/>
</dbReference>
<dbReference type="InterPro" id="IPR020449">
    <property type="entry name" value="Tscrpt_reg_AraC-type_HTH"/>
</dbReference>
<comment type="caution">
    <text evidence="5">The sequence shown here is derived from an EMBL/GenBank/DDBJ whole genome shotgun (WGS) entry which is preliminary data.</text>
</comment>
<feature type="domain" description="HTH araC/xylS-type" evidence="4">
    <location>
        <begin position="195"/>
        <end position="298"/>
    </location>
</feature>
<evidence type="ECO:0000256" key="1">
    <source>
        <dbReference type="ARBA" id="ARBA00023015"/>
    </source>
</evidence>
<evidence type="ECO:0000313" key="6">
    <source>
        <dbReference type="Proteomes" id="UP001213771"/>
    </source>
</evidence>
<evidence type="ECO:0000259" key="4">
    <source>
        <dbReference type="PROSITE" id="PS01124"/>
    </source>
</evidence>
<dbReference type="SMART" id="SM00342">
    <property type="entry name" value="HTH_ARAC"/>
    <property type="match status" value="1"/>
</dbReference>